<evidence type="ECO:0000256" key="3">
    <source>
        <dbReference type="ARBA" id="ARBA00012355"/>
    </source>
</evidence>
<dbReference type="SUPFAM" id="SSF55729">
    <property type="entry name" value="Acyl-CoA N-acyltransferases (Nat)"/>
    <property type="match status" value="1"/>
</dbReference>
<evidence type="ECO:0000256" key="5">
    <source>
        <dbReference type="ARBA" id="ARBA00022679"/>
    </source>
</evidence>
<proteinExistence type="inferred from homology"/>
<evidence type="ECO:0000256" key="4">
    <source>
        <dbReference type="ARBA" id="ARBA00017935"/>
    </source>
</evidence>
<dbReference type="RefSeq" id="WP_221930507.1">
    <property type="nucleotide sequence ID" value="NZ_FXTK01000049.1"/>
</dbReference>
<name>A0A521FU84_9RHOB</name>
<dbReference type="UniPathway" id="UPA00067">
    <property type="reaction ID" value="UER00122"/>
</dbReference>
<dbReference type="PROSITE" id="PS51186">
    <property type="entry name" value="GNAT"/>
    <property type="match status" value="1"/>
</dbReference>
<keyword evidence="5 8" id="KW-0808">Transferase</keyword>
<protein>
    <recommendedName>
        <fullName evidence="4 8">L-2,4-diaminobutyric acid acetyltransferase</fullName>
        <shortName evidence="8">DABA acetyltransferase</shortName>
        <ecNumber evidence="3 8">2.3.1.178</ecNumber>
    </recommendedName>
</protein>
<dbReference type="NCBIfam" id="TIGR02406">
    <property type="entry name" value="ectoine_EctA"/>
    <property type="match status" value="1"/>
</dbReference>
<evidence type="ECO:0000313" key="10">
    <source>
        <dbReference type="EMBL" id="SMO99759.1"/>
    </source>
</evidence>
<sequence>MAPTHPISTRMTPSADIVFRAPGVLDAGAVRKLIAQSGALDQNSFYCNILQCSHFAQTCVVAECGGEILGWTSGYVPPQQPDTYFVWQICVAPHAQSTGLARRMIRWALGRPALRDVSQIECTITGDNRGSWAMFGALARDLGAPVASVPHLLRNKHFRGNHPSEDKVTIGPFGIAPAQAA</sequence>
<evidence type="ECO:0000256" key="6">
    <source>
        <dbReference type="ARBA" id="ARBA00023315"/>
    </source>
</evidence>
<evidence type="ECO:0000256" key="8">
    <source>
        <dbReference type="RuleBase" id="RU365045"/>
    </source>
</evidence>
<organism evidence="10 11">
    <name type="scientific">Paracoccus laeviglucosivorans</name>
    <dbReference type="NCBI Taxonomy" id="1197861"/>
    <lineage>
        <taxon>Bacteria</taxon>
        <taxon>Pseudomonadati</taxon>
        <taxon>Pseudomonadota</taxon>
        <taxon>Alphaproteobacteria</taxon>
        <taxon>Rhodobacterales</taxon>
        <taxon>Paracoccaceae</taxon>
        <taxon>Paracoccus</taxon>
    </lineage>
</organism>
<keyword evidence="6 8" id="KW-0012">Acyltransferase</keyword>
<evidence type="ECO:0000256" key="2">
    <source>
        <dbReference type="ARBA" id="ARBA00010712"/>
    </source>
</evidence>
<dbReference type="CDD" id="cd04301">
    <property type="entry name" value="NAT_SF"/>
    <property type="match status" value="1"/>
</dbReference>
<dbReference type="AlphaFoldDB" id="A0A521FU84"/>
<keyword evidence="11" id="KW-1185">Reference proteome</keyword>
<dbReference type="GO" id="GO:0033816">
    <property type="term" value="F:diaminobutyrate acetyltransferase activity"/>
    <property type="evidence" value="ECO:0007669"/>
    <property type="project" value="UniProtKB-EC"/>
</dbReference>
<reference evidence="10 11" key="1">
    <citation type="submission" date="2017-05" db="EMBL/GenBank/DDBJ databases">
        <authorList>
            <person name="Varghese N."/>
            <person name="Submissions S."/>
        </authorList>
    </citation>
    <scope>NUCLEOTIDE SEQUENCE [LARGE SCALE GENOMIC DNA]</scope>
    <source>
        <strain evidence="10 11">DSM 100094</strain>
    </source>
</reference>
<dbReference type="InterPro" id="IPR016181">
    <property type="entry name" value="Acyl_CoA_acyltransferase"/>
</dbReference>
<dbReference type="Pfam" id="PF00583">
    <property type="entry name" value="Acetyltransf_1"/>
    <property type="match status" value="1"/>
</dbReference>
<evidence type="ECO:0000313" key="11">
    <source>
        <dbReference type="Proteomes" id="UP000319014"/>
    </source>
</evidence>
<accession>A0A521FU84</accession>
<feature type="domain" description="N-acetyltransferase" evidence="9">
    <location>
        <begin position="17"/>
        <end position="165"/>
    </location>
</feature>
<comment type="function">
    <text evidence="8">Catalyzes the acetylation of L-2,4-diaminobutyrate (DABA) to gamma-N-acetyl-alpha,gamma-diaminobutyric acid (ADABA) with acetyl coenzyme A.</text>
</comment>
<comment type="catalytic activity">
    <reaction evidence="7 8">
        <text>L-2,4-diaminobutanoate + acetyl-CoA = (2S)-4-acetamido-2-aminobutanoate + CoA + H(+)</text>
        <dbReference type="Rhea" id="RHEA:16901"/>
        <dbReference type="ChEBI" id="CHEBI:15378"/>
        <dbReference type="ChEBI" id="CHEBI:57287"/>
        <dbReference type="ChEBI" id="CHEBI:57288"/>
        <dbReference type="ChEBI" id="CHEBI:58761"/>
        <dbReference type="ChEBI" id="CHEBI:58929"/>
        <dbReference type="EC" id="2.3.1.178"/>
    </reaction>
</comment>
<evidence type="ECO:0000256" key="1">
    <source>
        <dbReference type="ARBA" id="ARBA00004978"/>
    </source>
</evidence>
<dbReference type="EMBL" id="FXTK01000049">
    <property type="protein sequence ID" value="SMO99759.1"/>
    <property type="molecule type" value="Genomic_DNA"/>
</dbReference>
<dbReference type="GO" id="GO:0019491">
    <property type="term" value="P:ectoine biosynthetic process"/>
    <property type="evidence" value="ECO:0007669"/>
    <property type="project" value="UniProtKB-UniPathway"/>
</dbReference>
<dbReference type="InterPro" id="IPR000182">
    <property type="entry name" value="GNAT_dom"/>
</dbReference>
<dbReference type="Gene3D" id="3.40.630.30">
    <property type="match status" value="1"/>
</dbReference>
<dbReference type="InterPro" id="IPR012772">
    <property type="entry name" value="Ectoine_EctA"/>
</dbReference>
<gene>
    <name evidence="8" type="primary">ectA</name>
    <name evidence="10" type="ORF">SAMN06265221_1494</name>
</gene>
<comment type="pathway">
    <text evidence="1 8">Amine and polyamine biosynthesis; ectoine biosynthesis; L-ectoine from L-aspartate 4-semialdehyde: step 2/3.</text>
</comment>
<comment type="similarity">
    <text evidence="2 8">Belongs to the acetyltransferase family. EctA subfamily.</text>
</comment>
<dbReference type="EC" id="2.3.1.178" evidence="3 8"/>
<evidence type="ECO:0000259" key="9">
    <source>
        <dbReference type="PROSITE" id="PS51186"/>
    </source>
</evidence>
<dbReference type="Proteomes" id="UP000319014">
    <property type="component" value="Unassembled WGS sequence"/>
</dbReference>
<evidence type="ECO:0000256" key="7">
    <source>
        <dbReference type="ARBA" id="ARBA00048924"/>
    </source>
</evidence>